<dbReference type="GO" id="GO:0030145">
    <property type="term" value="F:manganese ion binding"/>
    <property type="evidence" value="ECO:0007669"/>
    <property type="project" value="UniProtKB-UniRule"/>
</dbReference>
<keyword evidence="8" id="KW-0479">Metal-binding</keyword>
<evidence type="ECO:0000256" key="3">
    <source>
        <dbReference type="ARBA" id="ARBA00009528"/>
    </source>
</evidence>
<keyword evidence="7 8" id="KW-0464">Manganese</keyword>
<comment type="cofactor">
    <cofactor evidence="8">
        <name>Mn(2+)</name>
        <dbReference type="ChEBI" id="CHEBI:29035"/>
    </cofactor>
    <text evidence="8">Binds 2 manganese ions per subunit.</text>
</comment>
<dbReference type="CDD" id="cd00433">
    <property type="entry name" value="Peptidase_M17"/>
    <property type="match status" value="1"/>
</dbReference>
<comment type="catalytic activity">
    <reaction evidence="2 8">
        <text>Release of an N-terminal amino acid, preferentially leucine, but not glutamic or aspartic acids.</text>
        <dbReference type="EC" id="3.4.11.10"/>
    </reaction>
</comment>
<dbReference type="AlphaFoldDB" id="A0A9D2KLW0"/>
<comment type="similarity">
    <text evidence="3 8">Belongs to the peptidase M17 family.</text>
</comment>
<dbReference type="PROSITE" id="PS00631">
    <property type="entry name" value="CYTOSOL_AP"/>
    <property type="match status" value="1"/>
</dbReference>
<feature type="binding site" evidence="8">
    <location>
        <position position="359"/>
    </location>
    <ligand>
        <name>Mn(2+)</name>
        <dbReference type="ChEBI" id="CHEBI:29035"/>
        <label>2</label>
    </ligand>
</feature>
<dbReference type="GO" id="GO:0005737">
    <property type="term" value="C:cytoplasm"/>
    <property type="evidence" value="ECO:0007669"/>
    <property type="project" value="UniProtKB-SubCell"/>
</dbReference>
<evidence type="ECO:0000256" key="2">
    <source>
        <dbReference type="ARBA" id="ARBA00000967"/>
    </source>
</evidence>
<keyword evidence="5 8" id="KW-0645">Protease</keyword>
<dbReference type="EC" id="3.4.11.10" evidence="8"/>
<keyword evidence="4 8" id="KW-0031">Aminopeptidase</keyword>
<dbReference type="PANTHER" id="PTHR11963:SF23">
    <property type="entry name" value="CYTOSOL AMINOPEPTIDASE"/>
    <property type="match status" value="1"/>
</dbReference>
<evidence type="ECO:0000259" key="9">
    <source>
        <dbReference type="PROSITE" id="PS00631"/>
    </source>
</evidence>
<evidence type="ECO:0000256" key="6">
    <source>
        <dbReference type="ARBA" id="ARBA00022801"/>
    </source>
</evidence>
<comment type="catalytic activity">
    <reaction evidence="1 8">
        <text>Release of an N-terminal amino acid, Xaa-|-Yaa-, in which Xaa is preferably Leu, but may be other amino acids including Pro although not Arg or Lys, and Yaa may be Pro. Amino acid amides and methyl esters are also readily hydrolyzed, but rates on arylamides are exceedingly low.</text>
        <dbReference type="EC" id="3.4.11.1"/>
    </reaction>
</comment>
<evidence type="ECO:0000256" key="4">
    <source>
        <dbReference type="ARBA" id="ARBA00022438"/>
    </source>
</evidence>
<feature type="binding site" evidence="8">
    <location>
        <position position="276"/>
    </location>
    <ligand>
        <name>Mn(2+)</name>
        <dbReference type="ChEBI" id="CHEBI:29035"/>
        <label>2</label>
    </ligand>
</feature>
<feature type="domain" description="Cytosol aminopeptidase" evidence="9">
    <location>
        <begin position="355"/>
        <end position="362"/>
    </location>
</feature>
<feature type="binding site" evidence="8">
    <location>
        <position position="359"/>
    </location>
    <ligand>
        <name>Mn(2+)</name>
        <dbReference type="ChEBI" id="CHEBI:29035"/>
        <label>1</label>
    </ligand>
</feature>
<dbReference type="SUPFAM" id="SSF52949">
    <property type="entry name" value="Macro domain-like"/>
    <property type="match status" value="1"/>
</dbReference>
<dbReference type="GO" id="GO:0006508">
    <property type="term" value="P:proteolysis"/>
    <property type="evidence" value="ECO:0007669"/>
    <property type="project" value="UniProtKB-KW"/>
</dbReference>
<gene>
    <name evidence="8" type="primary">pepA</name>
    <name evidence="10" type="ORF">H9962_01690</name>
</gene>
<comment type="function">
    <text evidence="8">Presumably involved in the processing and regular turnover of intracellular proteins. Catalyzes the removal of unsubstituted N-terminal amino acids from various peptides.</text>
</comment>
<reference evidence="10" key="2">
    <citation type="submission" date="2021-04" db="EMBL/GenBank/DDBJ databases">
        <authorList>
            <person name="Gilroy R."/>
        </authorList>
    </citation>
    <scope>NUCLEOTIDE SEQUENCE</scope>
    <source>
        <strain evidence="10">CHK186-16707</strain>
    </source>
</reference>
<dbReference type="InterPro" id="IPR043472">
    <property type="entry name" value="Macro_dom-like"/>
</dbReference>
<dbReference type="PRINTS" id="PR00481">
    <property type="entry name" value="LAMNOPPTDASE"/>
</dbReference>
<dbReference type="InterPro" id="IPR011356">
    <property type="entry name" value="Leucine_aapep/pepB"/>
</dbReference>
<comment type="subcellular location">
    <subcellularLocation>
        <location evidence="8">Cytoplasm</location>
    </subcellularLocation>
</comment>
<proteinExistence type="inferred from homology"/>
<dbReference type="HAMAP" id="MF_00181">
    <property type="entry name" value="Cytosol_peptidase_M17"/>
    <property type="match status" value="1"/>
</dbReference>
<dbReference type="InterPro" id="IPR023042">
    <property type="entry name" value="Peptidase_M17_leu_NH2_pept"/>
</dbReference>
<protein>
    <recommendedName>
        <fullName evidence="8">Probable cytosol aminopeptidase</fullName>
        <ecNumber evidence="8">3.4.11.1</ecNumber>
    </recommendedName>
    <alternativeName>
        <fullName evidence="8">Leucine aminopeptidase</fullName>
        <shortName evidence="8">LAP</shortName>
        <ecNumber evidence="8">3.4.11.10</ecNumber>
    </alternativeName>
    <alternativeName>
        <fullName evidence="8">Leucyl aminopeptidase</fullName>
    </alternativeName>
</protein>
<comment type="caution">
    <text evidence="10">The sequence shown here is derived from an EMBL/GenBank/DDBJ whole genome shotgun (WGS) entry which is preliminary data.</text>
</comment>
<evidence type="ECO:0000256" key="7">
    <source>
        <dbReference type="ARBA" id="ARBA00023211"/>
    </source>
</evidence>
<dbReference type="Pfam" id="PF00883">
    <property type="entry name" value="Peptidase_M17"/>
    <property type="match status" value="1"/>
</dbReference>
<dbReference type="InterPro" id="IPR000819">
    <property type="entry name" value="Peptidase_M17_C"/>
</dbReference>
<dbReference type="EC" id="3.4.11.1" evidence="8"/>
<dbReference type="SUPFAM" id="SSF53187">
    <property type="entry name" value="Zn-dependent exopeptidases"/>
    <property type="match status" value="1"/>
</dbReference>
<feature type="active site" evidence="8">
    <location>
        <position position="283"/>
    </location>
</feature>
<accession>A0A9D2KLW0</accession>
<sequence>MDIRFQTGGPSAWKAEAVLTFVFEGEGPDEACHVLEQAAPWLGIAPAWRDFKGKKRELATLYGPPAMDIPRVQAVGLGRREALTAVDLRYAVGGAVRLCREQGAADVGIDLASLGRVAPVLDRDLAALAREVVLAALLGLYRYDRWLSDRAELPADPARLFLLVDDEFAPDAVRDAVRLGEAEAAGLRLARDLANGPANVVTPTAFAEAARAVAERGGMKFRALGPAELEAERMGAFLAVARGARQEPRLVVLEYIPEGTESEQPVVLVGKGVTFDSGGISIKPSAGMAEMKGDMSGAAAVLGVFEALAQLAPHRRPSRPVLGLMPCTENMPGGNATRPGDIVIARSGASIEITNTDAEGRLILADALDYGQDGREPALLVDIATLTGACVVALGKDAAGLFCDDDALAAALFETGKRLGERSWRLPIWDTSKEAMKSNVADMLNSGPREGGALHAAWFLKQFVKPGTPWAHLDIAATDNTESPINAKGASGFGVRTLLEMVW</sequence>
<dbReference type="Proteomes" id="UP000824225">
    <property type="component" value="Unassembled WGS sequence"/>
</dbReference>
<feature type="binding site" evidence="8">
    <location>
        <position position="276"/>
    </location>
    <ligand>
        <name>Mn(2+)</name>
        <dbReference type="ChEBI" id="CHEBI:29035"/>
        <label>1</label>
    </ligand>
</feature>
<evidence type="ECO:0000256" key="5">
    <source>
        <dbReference type="ARBA" id="ARBA00022670"/>
    </source>
</evidence>
<evidence type="ECO:0000313" key="11">
    <source>
        <dbReference type="Proteomes" id="UP000824225"/>
    </source>
</evidence>
<feature type="binding site" evidence="8">
    <location>
        <position position="294"/>
    </location>
    <ligand>
        <name>Mn(2+)</name>
        <dbReference type="ChEBI" id="CHEBI:29035"/>
        <label>2</label>
    </ligand>
</feature>
<reference evidence="10" key="1">
    <citation type="journal article" date="2021" name="PeerJ">
        <title>Extensive microbial diversity within the chicken gut microbiome revealed by metagenomics and culture.</title>
        <authorList>
            <person name="Gilroy R."/>
            <person name="Ravi A."/>
            <person name="Getino M."/>
            <person name="Pursley I."/>
            <person name="Horton D.L."/>
            <person name="Alikhan N.F."/>
            <person name="Baker D."/>
            <person name="Gharbi K."/>
            <person name="Hall N."/>
            <person name="Watson M."/>
            <person name="Adriaenssens E.M."/>
            <person name="Foster-Nyarko E."/>
            <person name="Jarju S."/>
            <person name="Secka A."/>
            <person name="Antonio M."/>
            <person name="Oren A."/>
            <person name="Chaudhuri R.R."/>
            <person name="La Ragione R."/>
            <person name="Hildebrand F."/>
            <person name="Pallen M.J."/>
        </authorList>
    </citation>
    <scope>NUCLEOTIDE SEQUENCE</scope>
    <source>
        <strain evidence="10">CHK186-16707</strain>
    </source>
</reference>
<organism evidence="10 11">
    <name type="scientific">Candidatus Mailhella merdigallinarum</name>
    <dbReference type="NCBI Taxonomy" id="2838658"/>
    <lineage>
        <taxon>Bacteria</taxon>
        <taxon>Pseudomonadati</taxon>
        <taxon>Thermodesulfobacteriota</taxon>
        <taxon>Desulfovibrionia</taxon>
        <taxon>Desulfovibrionales</taxon>
        <taxon>Desulfovibrionaceae</taxon>
        <taxon>Mailhella</taxon>
    </lineage>
</organism>
<dbReference type="PANTHER" id="PTHR11963">
    <property type="entry name" value="LEUCINE AMINOPEPTIDASE-RELATED"/>
    <property type="match status" value="1"/>
</dbReference>
<evidence type="ECO:0000256" key="1">
    <source>
        <dbReference type="ARBA" id="ARBA00000135"/>
    </source>
</evidence>
<feature type="binding site" evidence="8">
    <location>
        <position position="357"/>
    </location>
    <ligand>
        <name>Mn(2+)</name>
        <dbReference type="ChEBI" id="CHEBI:29035"/>
        <label>1</label>
    </ligand>
</feature>
<dbReference type="Gene3D" id="3.40.220.10">
    <property type="entry name" value="Leucine Aminopeptidase, subunit E, domain 1"/>
    <property type="match status" value="1"/>
</dbReference>
<dbReference type="Pfam" id="PF02789">
    <property type="entry name" value="Peptidase_M17_N"/>
    <property type="match status" value="1"/>
</dbReference>
<name>A0A9D2KLW0_9BACT</name>
<evidence type="ECO:0000256" key="8">
    <source>
        <dbReference type="HAMAP-Rule" id="MF_00181"/>
    </source>
</evidence>
<dbReference type="InterPro" id="IPR008283">
    <property type="entry name" value="Peptidase_M17_N"/>
</dbReference>
<feature type="binding site" evidence="8">
    <location>
        <position position="271"/>
    </location>
    <ligand>
        <name>Mn(2+)</name>
        <dbReference type="ChEBI" id="CHEBI:29035"/>
        <label>2</label>
    </ligand>
</feature>
<keyword evidence="6 8" id="KW-0378">Hydrolase</keyword>
<evidence type="ECO:0000313" key="10">
    <source>
        <dbReference type="EMBL" id="HJA07893.1"/>
    </source>
</evidence>
<dbReference type="GO" id="GO:0070006">
    <property type="term" value="F:metalloaminopeptidase activity"/>
    <property type="evidence" value="ECO:0007669"/>
    <property type="project" value="InterPro"/>
</dbReference>
<dbReference type="Gene3D" id="3.40.630.10">
    <property type="entry name" value="Zn peptidases"/>
    <property type="match status" value="1"/>
</dbReference>
<feature type="active site" evidence="8">
    <location>
        <position position="361"/>
    </location>
</feature>
<dbReference type="NCBIfam" id="NF002074">
    <property type="entry name" value="PRK00913.1-4"/>
    <property type="match status" value="1"/>
</dbReference>
<keyword evidence="8" id="KW-0963">Cytoplasm</keyword>
<dbReference type="EMBL" id="DXAN01000003">
    <property type="protein sequence ID" value="HJA07893.1"/>
    <property type="molecule type" value="Genomic_DNA"/>
</dbReference>